<dbReference type="PANTHER" id="PTHR10612">
    <property type="entry name" value="APOLIPOPROTEIN D"/>
    <property type="match status" value="1"/>
</dbReference>
<sequence>MLRFCLILVLVIYKVKSQYTTCENVNSTNLDLPKLDGRWYFAAVATNFNKQADCAMVDFNHKNNNTTDISITWVVNNTASFHNGSVFLTDKSNGGDLLSVNYKDNSTVKYSVLGVDYEHYIALYACSDNSGNITYELWKLTRSLHLKETDAIKLDQTVRKYNLQNTTFVFFINSEDSCKINAANHLNSATLVMSSAASIALLRRFF</sequence>
<dbReference type="PANTHER" id="PTHR10612:SF34">
    <property type="entry name" value="APOLIPOPROTEIN D"/>
    <property type="match status" value="1"/>
</dbReference>
<evidence type="ECO:0000256" key="1">
    <source>
        <dbReference type="SAM" id="SignalP"/>
    </source>
</evidence>
<protein>
    <recommendedName>
        <fullName evidence="2">Lipocalin/cytosolic fatty-acid binding domain-containing protein</fullName>
    </recommendedName>
</protein>
<keyword evidence="4" id="KW-1185">Reference proteome</keyword>
<name>A0A8J9VL82_9NEOP</name>
<dbReference type="GO" id="GO:0005737">
    <property type="term" value="C:cytoplasm"/>
    <property type="evidence" value="ECO:0007669"/>
    <property type="project" value="TreeGrafter"/>
</dbReference>
<evidence type="ECO:0000313" key="4">
    <source>
        <dbReference type="Proteomes" id="UP000838878"/>
    </source>
</evidence>
<gene>
    <name evidence="3" type="ORF">BINO364_LOCUS13787</name>
</gene>
<organism evidence="3 4">
    <name type="scientific">Brenthis ino</name>
    <name type="common">lesser marbled fritillary</name>
    <dbReference type="NCBI Taxonomy" id="405034"/>
    <lineage>
        <taxon>Eukaryota</taxon>
        <taxon>Metazoa</taxon>
        <taxon>Ecdysozoa</taxon>
        <taxon>Arthropoda</taxon>
        <taxon>Hexapoda</taxon>
        <taxon>Insecta</taxon>
        <taxon>Pterygota</taxon>
        <taxon>Neoptera</taxon>
        <taxon>Endopterygota</taxon>
        <taxon>Lepidoptera</taxon>
        <taxon>Glossata</taxon>
        <taxon>Ditrysia</taxon>
        <taxon>Papilionoidea</taxon>
        <taxon>Nymphalidae</taxon>
        <taxon>Heliconiinae</taxon>
        <taxon>Argynnini</taxon>
        <taxon>Brenthis</taxon>
    </lineage>
</organism>
<evidence type="ECO:0000259" key="2">
    <source>
        <dbReference type="Pfam" id="PF00061"/>
    </source>
</evidence>
<dbReference type="InterPro" id="IPR000566">
    <property type="entry name" value="Lipocln_cytosolic_FA-bd_dom"/>
</dbReference>
<accession>A0A8J9VL82</accession>
<keyword evidence="1" id="KW-0732">Signal</keyword>
<reference evidence="3" key="1">
    <citation type="submission" date="2021-12" db="EMBL/GenBank/DDBJ databases">
        <authorList>
            <person name="Martin H S."/>
        </authorList>
    </citation>
    <scope>NUCLEOTIDE SEQUENCE</scope>
</reference>
<feature type="chain" id="PRO_5035442844" description="Lipocalin/cytosolic fatty-acid binding domain-containing protein" evidence="1">
    <location>
        <begin position="18"/>
        <end position="206"/>
    </location>
</feature>
<proteinExistence type="predicted"/>
<dbReference type="OrthoDB" id="6601560at2759"/>
<feature type="non-terminal residue" evidence="3">
    <location>
        <position position="206"/>
    </location>
</feature>
<dbReference type="AlphaFoldDB" id="A0A8J9VL82"/>
<dbReference type="EMBL" id="OV170227">
    <property type="protein sequence ID" value="CAH0728585.1"/>
    <property type="molecule type" value="Genomic_DNA"/>
</dbReference>
<evidence type="ECO:0000313" key="3">
    <source>
        <dbReference type="EMBL" id="CAH0728585.1"/>
    </source>
</evidence>
<dbReference type="GO" id="GO:0006629">
    <property type="term" value="P:lipid metabolic process"/>
    <property type="evidence" value="ECO:0007669"/>
    <property type="project" value="TreeGrafter"/>
</dbReference>
<feature type="domain" description="Lipocalin/cytosolic fatty-acid binding" evidence="2">
    <location>
        <begin position="37"/>
        <end position="172"/>
    </location>
</feature>
<dbReference type="GO" id="GO:0000302">
    <property type="term" value="P:response to reactive oxygen species"/>
    <property type="evidence" value="ECO:0007669"/>
    <property type="project" value="TreeGrafter"/>
</dbReference>
<feature type="signal peptide" evidence="1">
    <location>
        <begin position="1"/>
        <end position="17"/>
    </location>
</feature>
<dbReference type="InterPro" id="IPR012674">
    <property type="entry name" value="Calycin"/>
</dbReference>
<dbReference type="Gene3D" id="2.40.128.20">
    <property type="match status" value="1"/>
</dbReference>
<dbReference type="SUPFAM" id="SSF50814">
    <property type="entry name" value="Lipocalins"/>
    <property type="match status" value="1"/>
</dbReference>
<dbReference type="Pfam" id="PF00061">
    <property type="entry name" value="Lipocalin"/>
    <property type="match status" value="1"/>
</dbReference>
<dbReference type="Proteomes" id="UP000838878">
    <property type="component" value="Chromosome 7"/>
</dbReference>